<proteinExistence type="predicted"/>
<organism evidence="1">
    <name type="scientific">marine metagenome</name>
    <dbReference type="NCBI Taxonomy" id="408172"/>
    <lineage>
        <taxon>unclassified sequences</taxon>
        <taxon>metagenomes</taxon>
        <taxon>ecological metagenomes</taxon>
    </lineage>
</organism>
<name>A0A383ANG4_9ZZZZ</name>
<evidence type="ECO:0000313" key="1">
    <source>
        <dbReference type="EMBL" id="SVE09347.1"/>
    </source>
</evidence>
<protein>
    <submittedName>
        <fullName evidence="1">Uncharacterized protein</fullName>
    </submittedName>
</protein>
<accession>A0A383ANG4</accession>
<sequence>VHVDNFDENDTETWATVNGKVMHGDKLRIRILPDRCGVGNTITTFLTVKNHPEMVQQEGKVISATFKGIDIKIRILFALERPEVMIGHFVYMDLGWNELKEVKTFFAGYDEVSLKLIDDDDFKASDYFDITKNTWSLNRLYEALDLAEKKCNEFQ</sequence>
<dbReference type="EMBL" id="UINC01193636">
    <property type="protein sequence ID" value="SVE09347.1"/>
    <property type="molecule type" value="Genomic_DNA"/>
</dbReference>
<dbReference type="AlphaFoldDB" id="A0A383ANG4"/>
<reference evidence="1" key="1">
    <citation type="submission" date="2018-05" db="EMBL/GenBank/DDBJ databases">
        <authorList>
            <person name="Lanie J.A."/>
            <person name="Ng W.-L."/>
            <person name="Kazmierczak K.M."/>
            <person name="Andrzejewski T.M."/>
            <person name="Davidsen T.M."/>
            <person name="Wayne K.J."/>
            <person name="Tettelin H."/>
            <person name="Glass J.I."/>
            <person name="Rusch D."/>
            <person name="Podicherti R."/>
            <person name="Tsui H.-C.T."/>
            <person name="Winkler M.E."/>
        </authorList>
    </citation>
    <scope>NUCLEOTIDE SEQUENCE</scope>
</reference>
<feature type="non-terminal residue" evidence="1">
    <location>
        <position position="1"/>
    </location>
</feature>
<gene>
    <name evidence="1" type="ORF">METZ01_LOCUS462201</name>
</gene>